<dbReference type="Gene3D" id="3.40.1620.10">
    <property type="entry name" value="YefM-like domain"/>
    <property type="match status" value="1"/>
</dbReference>
<comment type="function">
    <text evidence="2">Antitoxin component of a type II toxin-antitoxin (TA) system.</text>
</comment>
<organism evidence="3">
    <name type="scientific">Cyanobacterium aponinum AL20115</name>
    <dbReference type="NCBI Taxonomy" id="3090662"/>
    <lineage>
        <taxon>Bacteria</taxon>
        <taxon>Bacillati</taxon>
        <taxon>Cyanobacteriota</taxon>
        <taxon>Cyanophyceae</taxon>
        <taxon>Oscillatoriophycideae</taxon>
        <taxon>Chroococcales</taxon>
        <taxon>Geminocystaceae</taxon>
        <taxon>Cyanobacterium</taxon>
    </lineage>
</organism>
<dbReference type="InterPro" id="IPR036165">
    <property type="entry name" value="YefM-like_sf"/>
</dbReference>
<dbReference type="InterPro" id="IPR006442">
    <property type="entry name" value="Antitoxin_Phd/YefM"/>
</dbReference>
<evidence type="ECO:0000256" key="2">
    <source>
        <dbReference type="RuleBase" id="RU362080"/>
    </source>
</evidence>
<dbReference type="RefSeq" id="WP_320001555.1">
    <property type="nucleotide sequence ID" value="NZ_CP138348.1"/>
</dbReference>
<sequence>METILVKDNNKIEKFLNQAIEKNQPILLKGETGNAVLISKSEWNAIQETLYLSSISNMIESIKEGGKTPLSECIKESSIMDILNG</sequence>
<gene>
    <name evidence="3" type="ORF">SAY89_17900</name>
</gene>
<accession>A0AAF0ZG10</accession>
<dbReference type="EMBL" id="CP138348">
    <property type="protein sequence ID" value="WPF88639.1"/>
    <property type="molecule type" value="Genomic_DNA"/>
</dbReference>
<protein>
    <recommendedName>
        <fullName evidence="2">Antitoxin</fullName>
    </recommendedName>
</protein>
<evidence type="ECO:0000256" key="1">
    <source>
        <dbReference type="ARBA" id="ARBA00009981"/>
    </source>
</evidence>
<reference evidence="3" key="1">
    <citation type="submission" date="2023-11" db="EMBL/GenBank/DDBJ databases">
        <title>Genome sequence of Cyanobacterium aponinum BCRC AL20115.</title>
        <authorList>
            <person name="Chang H.-Y."/>
            <person name="Lin K.-M."/>
            <person name="Hsueh H.-T."/>
            <person name="Chu H.-A."/>
            <person name="Kuo C.-H."/>
        </authorList>
    </citation>
    <scope>NUCLEOTIDE SEQUENCE</scope>
    <source>
        <strain evidence="3">AL20115</strain>
    </source>
</reference>
<comment type="similarity">
    <text evidence="1 2">Belongs to the phD/YefM antitoxin family.</text>
</comment>
<proteinExistence type="inferred from homology"/>
<name>A0AAF0ZG10_9CHRO</name>
<dbReference type="SUPFAM" id="SSF143120">
    <property type="entry name" value="YefM-like"/>
    <property type="match status" value="1"/>
</dbReference>
<dbReference type="Pfam" id="PF02604">
    <property type="entry name" value="PhdYeFM_antitox"/>
    <property type="match status" value="1"/>
</dbReference>
<evidence type="ECO:0000313" key="3">
    <source>
        <dbReference type="EMBL" id="WPF88639.1"/>
    </source>
</evidence>
<dbReference type="AlphaFoldDB" id="A0AAF0ZG10"/>